<feature type="non-terminal residue" evidence="3">
    <location>
        <position position="1"/>
    </location>
</feature>
<dbReference type="AlphaFoldDB" id="A0AAV4EKP6"/>
<proteinExistence type="predicted"/>
<evidence type="ECO:0000313" key="4">
    <source>
        <dbReference type="Proteomes" id="UP000762676"/>
    </source>
</evidence>
<organism evidence="3 4">
    <name type="scientific">Elysia marginata</name>
    <dbReference type="NCBI Taxonomy" id="1093978"/>
    <lineage>
        <taxon>Eukaryota</taxon>
        <taxon>Metazoa</taxon>
        <taxon>Spiralia</taxon>
        <taxon>Lophotrochozoa</taxon>
        <taxon>Mollusca</taxon>
        <taxon>Gastropoda</taxon>
        <taxon>Heterobranchia</taxon>
        <taxon>Euthyneura</taxon>
        <taxon>Panpulmonata</taxon>
        <taxon>Sacoglossa</taxon>
        <taxon>Placobranchoidea</taxon>
        <taxon>Plakobranchidae</taxon>
        <taxon>Elysia</taxon>
    </lineage>
</organism>
<name>A0AAV4EKP6_9GAST</name>
<feature type="region of interest" description="Disordered" evidence="1">
    <location>
        <begin position="105"/>
        <end position="142"/>
    </location>
</feature>
<keyword evidence="2" id="KW-1133">Transmembrane helix</keyword>
<keyword evidence="4" id="KW-1185">Reference proteome</keyword>
<comment type="caution">
    <text evidence="3">The sequence shown here is derived from an EMBL/GenBank/DDBJ whole genome shotgun (WGS) entry which is preliminary data.</text>
</comment>
<evidence type="ECO:0000256" key="1">
    <source>
        <dbReference type="SAM" id="MobiDB-lite"/>
    </source>
</evidence>
<dbReference type="Proteomes" id="UP000762676">
    <property type="component" value="Unassembled WGS sequence"/>
</dbReference>
<reference evidence="3 4" key="1">
    <citation type="journal article" date="2021" name="Elife">
        <title>Chloroplast acquisition without the gene transfer in kleptoplastic sea slugs, Plakobranchus ocellatus.</title>
        <authorList>
            <person name="Maeda T."/>
            <person name="Takahashi S."/>
            <person name="Yoshida T."/>
            <person name="Shimamura S."/>
            <person name="Takaki Y."/>
            <person name="Nagai Y."/>
            <person name="Toyoda A."/>
            <person name="Suzuki Y."/>
            <person name="Arimoto A."/>
            <person name="Ishii H."/>
            <person name="Satoh N."/>
            <person name="Nishiyama T."/>
            <person name="Hasebe M."/>
            <person name="Maruyama T."/>
            <person name="Minagawa J."/>
            <person name="Obokata J."/>
            <person name="Shigenobu S."/>
        </authorList>
    </citation>
    <scope>NUCLEOTIDE SEQUENCE [LARGE SCALE GENOMIC DNA]</scope>
</reference>
<protein>
    <submittedName>
        <fullName evidence="3">Uncharacterized protein</fullName>
    </submittedName>
</protein>
<dbReference type="EMBL" id="BMAT01010814">
    <property type="protein sequence ID" value="GFR61247.1"/>
    <property type="molecule type" value="Genomic_DNA"/>
</dbReference>
<sequence>LRINDLPYNQSSYNPKEFSGPEVIMLRLDVSGLESIRIWKEGENGTMMPGALYAGHACAGIKGFSGFCSDLEARHSTKLRLSPPVDIADLVRRNFHETATPIVQYGFDVTEPPTSPTTESPQSQNKTESKRPKTPTRTLNSTTGSRCLMRKLTLQQSREKMQELGEKIKQRLYINTRATSAFVRSKTSAEDLRYSSQTIGAVALSFLCLVGILVVLPDAMALVRWITRRYA</sequence>
<evidence type="ECO:0000256" key="2">
    <source>
        <dbReference type="SAM" id="Phobius"/>
    </source>
</evidence>
<keyword evidence="2" id="KW-0812">Transmembrane</keyword>
<gene>
    <name evidence="3" type="ORF">ElyMa_005429200</name>
</gene>
<feature type="compositionally biased region" description="Low complexity" evidence="1">
    <location>
        <begin position="110"/>
        <end position="124"/>
    </location>
</feature>
<accession>A0AAV4EKP6</accession>
<feature type="transmembrane region" description="Helical" evidence="2">
    <location>
        <begin position="199"/>
        <end position="223"/>
    </location>
</feature>
<keyword evidence="2" id="KW-0472">Membrane</keyword>
<evidence type="ECO:0000313" key="3">
    <source>
        <dbReference type="EMBL" id="GFR61247.1"/>
    </source>
</evidence>